<accession>A0A177DIF2</accession>
<sequence length="162" mass="19038">METIALRNQAESPLLRLPGEIRNRIYDYVFRAECIVVLEPGTHTKYICRLYNRGAARSYQPLCTLLQSRLVCRQYYAETRLLVFQNNRLCVDIWNLRGLLEMIPKDVQNAISTLCIYGCSYCDLDESLFLPGFLVNFRKVEPSPWVSSPYNNCHEFFRRITR</sequence>
<dbReference type="RefSeq" id="XP_018384886.1">
    <property type="nucleotide sequence ID" value="XM_018530402.1"/>
</dbReference>
<dbReference type="VEuPathDB" id="FungiDB:CC77DRAFT_166788"/>
<keyword evidence="2" id="KW-1185">Reference proteome</keyword>
<dbReference type="PANTHER" id="PTHR38790:SF4">
    <property type="entry name" value="2EXR DOMAIN-CONTAINING PROTEIN"/>
    <property type="match status" value="1"/>
</dbReference>
<dbReference type="Proteomes" id="UP000077248">
    <property type="component" value="Unassembled WGS sequence"/>
</dbReference>
<dbReference type="GeneID" id="29115996"/>
<dbReference type="KEGG" id="aalt:CC77DRAFT_166788"/>
<name>A0A177DIF2_ALTAL</name>
<evidence type="ECO:0000313" key="2">
    <source>
        <dbReference type="Proteomes" id="UP000077248"/>
    </source>
</evidence>
<dbReference type="EMBL" id="KV441481">
    <property type="protein sequence ID" value="OAG19465.1"/>
    <property type="molecule type" value="Genomic_DNA"/>
</dbReference>
<gene>
    <name evidence="1" type="ORF">CC77DRAFT_166788</name>
</gene>
<protein>
    <submittedName>
        <fullName evidence="1">Uncharacterized protein</fullName>
    </submittedName>
</protein>
<organism evidence="1 2">
    <name type="scientific">Alternaria alternata</name>
    <name type="common">Alternaria rot fungus</name>
    <name type="synonym">Torula alternata</name>
    <dbReference type="NCBI Taxonomy" id="5599"/>
    <lineage>
        <taxon>Eukaryota</taxon>
        <taxon>Fungi</taxon>
        <taxon>Dikarya</taxon>
        <taxon>Ascomycota</taxon>
        <taxon>Pezizomycotina</taxon>
        <taxon>Dothideomycetes</taxon>
        <taxon>Pleosporomycetidae</taxon>
        <taxon>Pleosporales</taxon>
        <taxon>Pleosporineae</taxon>
        <taxon>Pleosporaceae</taxon>
        <taxon>Alternaria</taxon>
        <taxon>Alternaria sect. Alternaria</taxon>
        <taxon>Alternaria alternata complex</taxon>
    </lineage>
</organism>
<dbReference type="PANTHER" id="PTHR38790">
    <property type="entry name" value="2EXR DOMAIN-CONTAINING PROTEIN-RELATED"/>
    <property type="match status" value="1"/>
</dbReference>
<proteinExistence type="predicted"/>
<evidence type="ECO:0000313" key="1">
    <source>
        <dbReference type="EMBL" id="OAG19465.1"/>
    </source>
</evidence>
<reference evidence="1 2" key="1">
    <citation type="submission" date="2016-05" db="EMBL/GenBank/DDBJ databases">
        <title>Comparative analysis of secretome profiles of manganese(II)-oxidizing ascomycete fungi.</title>
        <authorList>
            <consortium name="DOE Joint Genome Institute"/>
            <person name="Zeiner C.A."/>
            <person name="Purvine S.O."/>
            <person name="Zink E.M."/>
            <person name="Wu S."/>
            <person name="Pasa-Tolic L."/>
            <person name="Chaput D.L."/>
            <person name="Haridas S."/>
            <person name="Grigoriev I.V."/>
            <person name="Santelli C.M."/>
            <person name="Hansel C.M."/>
        </authorList>
    </citation>
    <scope>NUCLEOTIDE SEQUENCE [LARGE SCALE GENOMIC DNA]</scope>
    <source>
        <strain evidence="1 2">SRC1lrK2f</strain>
    </source>
</reference>
<dbReference type="AlphaFoldDB" id="A0A177DIF2"/>